<keyword evidence="4" id="KW-1185">Reference proteome</keyword>
<gene>
    <name evidence="2" type="ORF">BXYJ_LOCUS2689</name>
</gene>
<dbReference type="EMBL" id="CAJFDI010000001">
    <property type="protein sequence ID" value="CAD5211977.1"/>
    <property type="molecule type" value="Genomic_DNA"/>
</dbReference>
<dbReference type="OrthoDB" id="5823091at2759"/>
<dbReference type="AlphaFoldDB" id="A0A1I7S8L0"/>
<evidence type="ECO:0000256" key="1">
    <source>
        <dbReference type="SAM" id="MobiDB-lite"/>
    </source>
</evidence>
<reference evidence="5" key="1">
    <citation type="submission" date="2016-11" db="UniProtKB">
        <authorList>
            <consortium name="WormBaseParasite"/>
        </authorList>
    </citation>
    <scope>IDENTIFICATION</scope>
</reference>
<dbReference type="Proteomes" id="UP000659654">
    <property type="component" value="Unassembled WGS sequence"/>
</dbReference>
<evidence type="ECO:0000313" key="3">
    <source>
        <dbReference type="Proteomes" id="UP000095284"/>
    </source>
</evidence>
<name>A0A1I7S8L0_BURXY</name>
<accession>A0A1I7S8L0</accession>
<organism evidence="3 5">
    <name type="scientific">Bursaphelenchus xylophilus</name>
    <name type="common">Pinewood nematode worm</name>
    <name type="synonym">Aphelenchoides xylophilus</name>
    <dbReference type="NCBI Taxonomy" id="6326"/>
    <lineage>
        <taxon>Eukaryota</taxon>
        <taxon>Metazoa</taxon>
        <taxon>Ecdysozoa</taxon>
        <taxon>Nematoda</taxon>
        <taxon>Chromadorea</taxon>
        <taxon>Rhabditida</taxon>
        <taxon>Tylenchina</taxon>
        <taxon>Tylenchomorpha</taxon>
        <taxon>Aphelenchoidea</taxon>
        <taxon>Aphelenchoididae</taxon>
        <taxon>Bursaphelenchus</taxon>
    </lineage>
</organism>
<protein>
    <submittedName>
        <fullName evidence="2">(pine wood nematode) hypothetical protein</fullName>
    </submittedName>
</protein>
<dbReference type="Proteomes" id="UP000582659">
    <property type="component" value="Unassembled WGS sequence"/>
</dbReference>
<feature type="region of interest" description="Disordered" evidence="1">
    <location>
        <begin position="162"/>
        <end position="194"/>
    </location>
</feature>
<evidence type="ECO:0000313" key="5">
    <source>
        <dbReference type="WBParaSite" id="BXY_0935300.1"/>
    </source>
</evidence>
<evidence type="ECO:0000313" key="2">
    <source>
        <dbReference type="EMBL" id="CAD5211977.1"/>
    </source>
</evidence>
<evidence type="ECO:0000313" key="4">
    <source>
        <dbReference type="Proteomes" id="UP000659654"/>
    </source>
</evidence>
<proteinExistence type="predicted"/>
<dbReference type="EMBL" id="CAJFCV020000001">
    <property type="protein sequence ID" value="CAG9089552.1"/>
    <property type="molecule type" value="Genomic_DNA"/>
</dbReference>
<feature type="compositionally biased region" description="Basic and acidic residues" evidence="1">
    <location>
        <begin position="162"/>
        <end position="172"/>
    </location>
</feature>
<reference evidence="2" key="2">
    <citation type="submission" date="2020-09" db="EMBL/GenBank/DDBJ databases">
        <authorList>
            <person name="Kikuchi T."/>
        </authorList>
    </citation>
    <scope>NUCLEOTIDE SEQUENCE</scope>
    <source>
        <strain evidence="2">Ka4C1</strain>
    </source>
</reference>
<dbReference type="Proteomes" id="UP000095284">
    <property type="component" value="Unplaced"/>
</dbReference>
<dbReference type="WBParaSite" id="BXY_0935300.1">
    <property type="protein sequence ID" value="BXY_0935300.1"/>
    <property type="gene ID" value="BXY_0935300"/>
</dbReference>
<sequence length="194" mass="21824">MAKPKVLKPYVKSAVTLKDNWRRLSDFSDLKTLISSENLARQTSRGIKRRLKREEKAGTSNEAVTEDEKKVEVENKPKIFVGMRSALRQLNNNELGAFIIDKSVVGPSAVAHVFNLMSLNKNCDFYQAEGLSKELSVLLNMPKVSVIGIGKDEPLIIQLKLSEPKAEPEKPQPKFVKPTFRLPVGKNKPKKKKK</sequence>